<dbReference type="Gene3D" id="2.120.10.30">
    <property type="entry name" value="TolB, C-terminal domain"/>
    <property type="match status" value="1"/>
</dbReference>
<keyword evidence="6" id="KW-0472">Membrane</keyword>
<sequence length="380" mass="42360">MAKTDSPPYLRLSLIFLSISLLSLFFQLLLNRFDELNPAPHPPEALSRVLVPVRKHFDRIVEATERIGDGLVDGPEDFAYDAESGVVYTSCADGWIRRVKVGDSVVGPAVEEWVRVGGRPLGLALRPDKRAVLVAEAYKGLMQVTMEGHIELLTDEAEGVKFKIVDGIDVAEDGIIYFTDASYKYSLHDYSLDILEGRPYGRLLSFNPSTNQTRVLLRDLYFANGVSLSPEQDFFVFCETFVRRCRKYYIKGEKKGMVEKFVENLPGYPDNVRYAEGLLWIGSPSGQNLFYDTLFRYPLLRKIMGIVGKFYQASNLETESGIMAVNLDGEVVARYSDPGLGQVTGGLRIGNYLYYGSLSAPYIGRLKLNQEGAPVSTAAA</sequence>
<dbReference type="Proteomes" id="UP001419268">
    <property type="component" value="Unassembled WGS sequence"/>
</dbReference>
<dbReference type="Pfam" id="PF20067">
    <property type="entry name" value="SSL_N"/>
    <property type="match status" value="1"/>
</dbReference>
<protein>
    <recommendedName>
        <fullName evidence="7">Strictosidine synthase conserved region domain-containing protein</fullName>
    </recommendedName>
</protein>
<dbReference type="Pfam" id="PF03088">
    <property type="entry name" value="Str_synth"/>
    <property type="match status" value="1"/>
</dbReference>
<evidence type="ECO:0000256" key="3">
    <source>
        <dbReference type="ARBA" id="ARBA00022553"/>
    </source>
</evidence>
<keyword evidence="9" id="KW-1185">Reference proteome</keyword>
<accession>A0AAP0NNK7</accession>
<name>A0AAP0NNK7_9MAGN</name>
<dbReference type="InterPro" id="IPR018119">
    <property type="entry name" value="Strictosidine_synth_cons-reg"/>
</dbReference>
<dbReference type="GO" id="GO:0016787">
    <property type="term" value="F:hydrolase activity"/>
    <property type="evidence" value="ECO:0007669"/>
    <property type="project" value="TreeGrafter"/>
</dbReference>
<dbReference type="AlphaFoldDB" id="A0AAP0NNK7"/>
<dbReference type="PANTHER" id="PTHR10426:SF88">
    <property type="entry name" value="ADIPOCYTE PLASMA MEMBRANE-ASSOCIATED PROTEIN HEMOMUCIN-RELATED"/>
    <property type="match status" value="1"/>
</dbReference>
<dbReference type="PANTHER" id="PTHR10426">
    <property type="entry name" value="STRICTOSIDINE SYNTHASE-RELATED"/>
    <property type="match status" value="1"/>
</dbReference>
<proteinExistence type="inferred from homology"/>
<keyword evidence="4" id="KW-0926">Vacuole</keyword>
<evidence type="ECO:0000256" key="6">
    <source>
        <dbReference type="SAM" id="Phobius"/>
    </source>
</evidence>
<keyword evidence="6" id="KW-1133">Transmembrane helix</keyword>
<keyword evidence="3" id="KW-0597">Phosphoprotein</keyword>
<comment type="similarity">
    <text evidence="2">Belongs to the strictosidine synthase family.</text>
</comment>
<comment type="caution">
    <text evidence="8">The sequence shown here is derived from an EMBL/GenBank/DDBJ whole genome shotgun (WGS) entry which is preliminary data.</text>
</comment>
<keyword evidence="6" id="KW-0812">Transmembrane</keyword>
<evidence type="ECO:0000313" key="9">
    <source>
        <dbReference type="Proteomes" id="UP001419268"/>
    </source>
</evidence>
<reference evidence="8 9" key="1">
    <citation type="submission" date="2024-01" db="EMBL/GenBank/DDBJ databases">
        <title>Genome assemblies of Stephania.</title>
        <authorList>
            <person name="Yang L."/>
        </authorList>
    </citation>
    <scope>NUCLEOTIDE SEQUENCE [LARGE SCALE GENOMIC DNA]</scope>
    <source>
        <strain evidence="8">JXDWG</strain>
        <tissue evidence="8">Leaf</tissue>
    </source>
</reference>
<evidence type="ECO:0000259" key="7">
    <source>
        <dbReference type="Pfam" id="PF03088"/>
    </source>
</evidence>
<evidence type="ECO:0000256" key="1">
    <source>
        <dbReference type="ARBA" id="ARBA00004116"/>
    </source>
</evidence>
<feature type="domain" description="Strictosidine synthase conserved region" evidence="7">
    <location>
        <begin position="166"/>
        <end position="253"/>
    </location>
</feature>
<keyword evidence="5" id="KW-0325">Glycoprotein</keyword>
<organism evidence="8 9">
    <name type="scientific">Stephania cephalantha</name>
    <dbReference type="NCBI Taxonomy" id="152367"/>
    <lineage>
        <taxon>Eukaryota</taxon>
        <taxon>Viridiplantae</taxon>
        <taxon>Streptophyta</taxon>
        <taxon>Embryophyta</taxon>
        <taxon>Tracheophyta</taxon>
        <taxon>Spermatophyta</taxon>
        <taxon>Magnoliopsida</taxon>
        <taxon>Ranunculales</taxon>
        <taxon>Menispermaceae</taxon>
        <taxon>Menispermoideae</taxon>
        <taxon>Cissampelideae</taxon>
        <taxon>Stephania</taxon>
    </lineage>
</organism>
<comment type="subcellular location">
    <subcellularLocation>
        <location evidence="1">Vacuole</location>
    </subcellularLocation>
</comment>
<dbReference type="GO" id="GO:0012505">
    <property type="term" value="C:endomembrane system"/>
    <property type="evidence" value="ECO:0007669"/>
    <property type="project" value="TreeGrafter"/>
</dbReference>
<dbReference type="SUPFAM" id="SSF63829">
    <property type="entry name" value="Calcium-dependent phosphotriesterase"/>
    <property type="match status" value="1"/>
</dbReference>
<evidence type="ECO:0000256" key="5">
    <source>
        <dbReference type="ARBA" id="ARBA00023180"/>
    </source>
</evidence>
<feature type="transmembrane region" description="Helical" evidence="6">
    <location>
        <begin position="12"/>
        <end position="30"/>
    </location>
</feature>
<dbReference type="InterPro" id="IPR011042">
    <property type="entry name" value="6-blade_b-propeller_TolB-like"/>
</dbReference>
<evidence type="ECO:0000256" key="2">
    <source>
        <dbReference type="ARBA" id="ARBA00009191"/>
    </source>
</evidence>
<dbReference type="GO" id="GO:0005773">
    <property type="term" value="C:vacuole"/>
    <property type="evidence" value="ECO:0007669"/>
    <property type="project" value="UniProtKB-SubCell"/>
</dbReference>
<dbReference type="EMBL" id="JBBNAG010000008">
    <property type="protein sequence ID" value="KAK9112524.1"/>
    <property type="molecule type" value="Genomic_DNA"/>
</dbReference>
<evidence type="ECO:0000313" key="8">
    <source>
        <dbReference type="EMBL" id="KAK9112524.1"/>
    </source>
</evidence>
<evidence type="ECO:0000256" key="4">
    <source>
        <dbReference type="ARBA" id="ARBA00022554"/>
    </source>
</evidence>
<gene>
    <name evidence="8" type="ORF">Scep_020043</name>
</gene>